<evidence type="ECO:0000313" key="2">
    <source>
        <dbReference type="Proteomes" id="UP000617979"/>
    </source>
</evidence>
<dbReference type="Proteomes" id="UP000617979">
    <property type="component" value="Unassembled WGS sequence"/>
</dbReference>
<gene>
    <name evidence="1" type="ORF">GCM10007416_31590</name>
</gene>
<keyword evidence="2" id="KW-1185">Reference proteome</keyword>
<proteinExistence type="predicted"/>
<comment type="caution">
    <text evidence="1">The sequence shown here is derived from an EMBL/GenBank/DDBJ whole genome shotgun (WGS) entry which is preliminary data.</text>
</comment>
<name>A0ABQ1H216_9BACL</name>
<evidence type="ECO:0000313" key="1">
    <source>
        <dbReference type="EMBL" id="GGA56098.1"/>
    </source>
</evidence>
<reference evidence="2" key="1">
    <citation type="journal article" date="2019" name="Int. J. Syst. Evol. Microbiol.">
        <title>The Global Catalogue of Microorganisms (GCM) 10K type strain sequencing project: providing services to taxonomists for standard genome sequencing and annotation.</title>
        <authorList>
            <consortium name="The Broad Institute Genomics Platform"/>
            <consortium name="The Broad Institute Genome Sequencing Center for Infectious Disease"/>
            <person name="Wu L."/>
            <person name="Ma J."/>
        </authorList>
    </citation>
    <scope>NUCLEOTIDE SEQUENCE [LARGE SCALE GENOMIC DNA]</scope>
    <source>
        <strain evidence="2">CGMCC 1.12404</strain>
    </source>
</reference>
<dbReference type="EMBL" id="BMEX01000020">
    <property type="protein sequence ID" value="GGA56098.1"/>
    <property type="molecule type" value="Genomic_DNA"/>
</dbReference>
<protein>
    <submittedName>
        <fullName evidence="1">Uncharacterized protein</fullName>
    </submittedName>
</protein>
<organism evidence="1 2">
    <name type="scientific">Kroppenstedtia guangzhouensis</name>
    <dbReference type="NCBI Taxonomy" id="1274356"/>
    <lineage>
        <taxon>Bacteria</taxon>
        <taxon>Bacillati</taxon>
        <taxon>Bacillota</taxon>
        <taxon>Bacilli</taxon>
        <taxon>Bacillales</taxon>
        <taxon>Thermoactinomycetaceae</taxon>
        <taxon>Kroppenstedtia</taxon>
    </lineage>
</organism>
<sequence length="139" mass="15892">MAPKSDDSRSFTVPEVRVTREEKRMFELKAALYSGSTESLIREAVSQFKGETPVISCRCGQVMKRVKRTKEYEFDVAGEKYVVKVYNVPAHECACGTITFDLMFLAKLEEVIGDEVLYRLNSRQPLPEEIDLYDLLLAE</sequence>
<accession>A0ABQ1H216</accession>